<dbReference type="GeneTree" id="ENSGT00940000156719"/>
<reference evidence="16" key="2">
    <citation type="submission" date="2025-08" db="UniProtKB">
        <authorList>
            <consortium name="Ensembl"/>
        </authorList>
    </citation>
    <scope>IDENTIFICATION</scope>
</reference>
<dbReference type="Pfam" id="PF07528">
    <property type="entry name" value="DZF_N"/>
    <property type="match status" value="1"/>
</dbReference>
<feature type="compositionally biased region" description="Basic and acidic residues" evidence="13">
    <location>
        <begin position="51"/>
        <end position="78"/>
    </location>
</feature>
<dbReference type="FunFam" id="1.10.1410.40:FF:000001">
    <property type="entry name" value="interleukin enhancer-binding factor 3 isoform X1"/>
    <property type="match status" value="1"/>
</dbReference>
<dbReference type="InterPro" id="IPR033099">
    <property type="entry name" value="DSRM1_ILF3"/>
</dbReference>
<feature type="region of interest" description="Disordered" evidence="13">
    <location>
        <begin position="51"/>
        <end position="80"/>
    </location>
</feature>
<comment type="subcellular location">
    <subcellularLocation>
        <location evidence="2">Cytoplasm</location>
    </subcellularLocation>
    <subcellularLocation>
        <location evidence="1">Nucleus</location>
    </subcellularLocation>
</comment>
<keyword evidence="6 12" id="KW-0694">RNA-binding</keyword>
<dbReference type="Gene3D" id="1.10.1410.40">
    <property type="match status" value="1"/>
</dbReference>
<dbReference type="Gene3D" id="3.30.460.10">
    <property type="entry name" value="Beta Polymerase, domain 2"/>
    <property type="match status" value="1"/>
</dbReference>
<evidence type="ECO:0000256" key="5">
    <source>
        <dbReference type="ARBA" id="ARBA00022737"/>
    </source>
</evidence>
<evidence type="ECO:0000256" key="9">
    <source>
        <dbReference type="ARBA" id="ARBA00023125"/>
    </source>
</evidence>
<feature type="domain" description="DZF" evidence="15">
    <location>
        <begin position="7"/>
        <end position="370"/>
    </location>
</feature>
<dbReference type="Proteomes" id="UP000265040">
    <property type="component" value="Chromosome 8"/>
</dbReference>
<dbReference type="Pfam" id="PF20965">
    <property type="entry name" value="DZF_C"/>
    <property type="match status" value="1"/>
</dbReference>
<dbReference type="PROSITE" id="PS50137">
    <property type="entry name" value="DS_RBD"/>
    <property type="match status" value="2"/>
</dbReference>
<feature type="region of interest" description="Disordered" evidence="13">
    <location>
        <begin position="554"/>
        <end position="609"/>
    </location>
</feature>
<keyword evidence="10" id="KW-0804">Transcription</keyword>
<evidence type="ECO:0000259" key="15">
    <source>
        <dbReference type="PROSITE" id="PS51703"/>
    </source>
</evidence>
<dbReference type="InterPro" id="IPR043519">
    <property type="entry name" value="NT_sf"/>
</dbReference>
<evidence type="ECO:0000256" key="13">
    <source>
        <dbReference type="SAM" id="MobiDB-lite"/>
    </source>
</evidence>
<evidence type="ECO:0000256" key="4">
    <source>
        <dbReference type="ARBA" id="ARBA00022553"/>
    </source>
</evidence>
<dbReference type="InterPro" id="IPR014720">
    <property type="entry name" value="dsRBD_dom"/>
</dbReference>
<evidence type="ECO:0008006" key="18">
    <source>
        <dbReference type="Google" id="ProtNLM"/>
    </source>
</evidence>
<feature type="domain" description="DRBM" evidence="14">
    <location>
        <begin position="394"/>
        <end position="463"/>
    </location>
</feature>
<dbReference type="SUPFAM" id="SSF54768">
    <property type="entry name" value="dsRNA-binding domain-like"/>
    <property type="match status" value="2"/>
</dbReference>
<dbReference type="PANTHER" id="PTHR45762">
    <property type="entry name" value="ZINC FINGER RNA-BINDING PROTEIN"/>
    <property type="match status" value="1"/>
</dbReference>
<dbReference type="InterPro" id="IPR006561">
    <property type="entry name" value="DZF_dom"/>
</dbReference>
<dbReference type="GO" id="GO:0005737">
    <property type="term" value="C:cytoplasm"/>
    <property type="evidence" value="ECO:0007669"/>
    <property type="project" value="UniProtKB-SubCell"/>
</dbReference>
<evidence type="ECO:0000259" key="14">
    <source>
        <dbReference type="PROSITE" id="PS50137"/>
    </source>
</evidence>
<feature type="region of interest" description="Disordered" evidence="13">
    <location>
        <begin position="330"/>
        <end position="399"/>
    </location>
</feature>
<reference evidence="16" key="1">
    <citation type="submission" date="2021-04" db="EMBL/GenBank/DDBJ databases">
        <authorList>
            <consortium name="Wellcome Sanger Institute Data Sharing"/>
        </authorList>
    </citation>
    <scope>NUCLEOTIDE SEQUENCE [LARGE SCALE GENOMIC DNA]</scope>
</reference>
<dbReference type="PROSITE" id="PS51703">
    <property type="entry name" value="DZF"/>
    <property type="match status" value="1"/>
</dbReference>
<dbReference type="GO" id="GO:0071011">
    <property type="term" value="C:precatalytic spliceosome"/>
    <property type="evidence" value="ECO:0007669"/>
    <property type="project" value="TreeGrafter"/>
</dbReference>
<dbReference type="GO" id="GO:0003725">
    <property type="term" value="F:double-stranded RNA binding"/>
    <property type="evidence" value="ECO:0007669"/>
    <property type="project" value="InterPro"/>
</dbReference>
<evidence type="ECO:0000256" key="7">
    <source>
        <dbReference type="ARBA" id="ARBA00023015"/>
    </source>
</evidence>
<name>A0A3Q1IF18_ANATE</name>
<dbReference type="Gene3D" id="3.30.160.20">
    <property type="match status" value="2"/>
</dbReference>
<evidence type="ECO:0000256" key="2">
    <source>
        <dbReference type="ARBA" id="ARBA00004496"/>
    </source>
</evidence>
<evidence type="ECO:0000256" key="11">
    <source>
        <dbReference type="ARBA" id="ARBA00023242"/>
    </source>
</evidence>
<dbReference type="FunFam" id="3.30.460.10:FF:000003">
    <property type="entry name" value="interleukin enhancer-binding factor 3 isoform X2"/>
    <property type="match status" value="1"/>
</dbReference>
<keyword evidence="11" id="KW-0539">Nucleus</keyword>
<dbReference type="AlphaFoldDB" id="A0A3Q1IF18"/>
<evidence type="ECO:0000256" key="3">
    <source>
        <dbReference type="ARBA" id="ARBA00022490"/>
    </source>
</evidence>
<dbReference type="SMART" id="SM00572">
    <property type="entry name" value="DZF"/>
    <property type="match status" value="1"/>
</dbReference>
<dbReference type="InterPro" id="IPR049402">
    <property type="entry name" value="DZF_dom_C"/>
</dbReference>
<keyword evidence="9" id="KW-0238">DNA-binding</keyword>
<dbReference type="FunFam" id="3.30.160.20:FF:000008">
    <property type="entry name" value="interleukin enhancer-binding factor 3 isoform X2"/>
    <property type="match status" value="1"/>
</dbReference>
<organism evidence="16 17">
    <name type="scientific">Anabas testudineus</name>
    <name type="common">Climbing perch</name>
    <name type="synonym">Anthias testudineus</name>
    <dbReference type="NCBI Taxonomy" id="64144"/>
    <lineage>
        <taxon>Eukaryota</taxon>
        <taxon>Metazoa</taxon>
        <taxon>Chordata</taxon>
        <taxon>Craniata</taxon>
        <taxon>Vertebrata</taxon>
        <taxon>Euteleostomi</taxon>
        <taxon>Actinopterygii</taxon>
        <taxon>Neopterygii</taxon>
        <taxon>Teleostei</taxon>
        <taxon>Neoteleostei</taxon>
        <taxon>Acanthomorphata</taxon>
        <taxon>Anabantaria</taxon>
        <taxon>Anabantiformes</taxon>
        <taxon>Anabantoidei</taxon>
        <taxon>Anabantidae</taxon>
        <taxon>Anabas</taxon>
    </lineage>
</organism>
<dbReference type="InterPro" id="IPR049401">
    <property type="entry name" value="DZF_dom_N"/>
</dbReference>
<protein>
    <recommendedName>
        <fullName evidence="18">Interleukin enhancer binding factor 3b</fullName>
    </recommendedName>
</protein>
<keyword evidence="5" id="KW-0677">Repeat</keyword>
<proteinExistence type="predicted"/>
<dbReference type="GO" id="GO:0003727">
    <property type="term" value="F:single-stranded RNA binding"/>
    <property type="evidence" value="ECO:0007669"/>
    <property type="project" value="TreeGrafter"/>
</dbReference>
<evidence type="ECO:0000256" key="1">
    <source>
        <dbReference type="ARBA" id="ARBA00004123"/>
    </source>
</evidence>
<dbReference type="CDD" id="cd19910">
    <property type="entry name" value="DSRM_ILF3_rpt1"/>
    <property type="match status" value="1"/>
</dbReference>
<dbReference type="Ensembl" id="ENSATET00000018359.3">
    <property type="protein sequence ID" value="ENSATEP00000018059.2"/>
    <property type="gene ID" value="ENSATEG00000012555.3"/>
</dbReference>
<keyword evidence="7" id="KW-0805">Transcription regulation</keyword>
<evidence type="ECO:0000256" key="12">
    <source>
        <dbReference type="PROSITE-ProRule" id="PRU00266"/>
    </source>
</evidence>
<evidence type="ECO:0000313" key="16">
    <source>
        <dbReference type="Ensembl" id="ENSATEP00000018059.2"/>
    </source>
</evidence>
<dbReference type="Pfam" id="PF00035">
    <property type="entry name" value="dsrm"/>
    <property type="match status" value="2"/>
</dbReference>
<evidence type="ECO:0000256" key="10">
    <source>
        <dbReference type="ARBA" id="ARBA00023163"/>
    </source>
</evidence>
<feature type="compositionally biased region" description="Basic residues" evidence="13">
    <location>
        <begin position="589"/>
        <end position="600"/>
    </location>
</feature>
<keyword evidence="3" id="KW-0963">Cytoplasm</keyword>
<keyword evidence="4" id="KW-0597">Phosphoprotein</keyword>
<evidence type="ECO:0000256" key="8">
    <source>
        <dbReference type="ARBA" id="ARBA00023118"/>
    </source>
</evidence>
<evidence type="ECO:0000313" key="17">
    <source>
        <dbReference type="Proteomes" id="UP000265040"/>
    </source>
</evidence>
<dbReference type="SMART" id="SM00358">
    <property type="entry name" value="DSRM"/>
    <property type="match status" value="2"/>
</dbReference>
<feature type="compositionally biased region" description="Gly residues" evidence="13">
    <location>
        <begin position="574"/>
        <end position="583"/>
    </location>
</feature>
<dbReference type="PANTHER" id="PTHR45762:SF4">
    <property type="entry name" value="INTERLEUKIN ENHANCER-BINDING FACTOR 3"/>
    <property type="match status" value="1"/>
</dbReference>
<reference evidence="16" key="3">
    <citation type="submission" date="2025-09" db="UniProtKB">
        <authorList>
            <consortium name="Ensembl"/>
        </authorList>
    </citation>
    <scope>IDENTIFICATION</scope>
</reference>
<dbReference type="GO" id="GO:0003677">
    <property type="term" value="F:DNA binding"/>
    <property type="evidence" value="ECO:0007669"/>
    <property type="project" value="UniProtKB-KW"/>
</dbReference>
<dbReference type="GO" id="GO:0051607">
    <property type="term" value="P:defense response to virus"/>
    <property type="evidence" value="ECO:0007669"/>
    <property type="project" value="UniProtKB-KW"/>
</dbReference>
<evidence type="ECO:0000256" key="6">
    <source>
        <dbReference type="ARBA" id="ARBA00022884"/>
    </source>
</evidence>
<keyword evidence="17" id="KW-1185">Reference proteome</keyword>
<accession>A0A3Q1IF18</accession>
<keyword evidence="8" id="KW-0051">Antiviral defense</keyword>
<sequence>MRHRSMRVFMNDDRHVMAKHSAIYPTQEELESVQNMVSHTERALKAVSDWLDKQEKGTSKSESDGTDAEKESEHKDQATRSLRGVMRVGLVAKGLLLKGDLDLELVLLCKEKPTISLLKKVSENLVTQLKTITEDKYVVTQHIREASIIIKNTKEPPLTLTIHLTSPVVREEIERAAAGETLSVNDPPDVLDRQKCLTALASLRHAKWFQARANGLRSCVIVIRILRDLCARVPTWAPLRGWPLELICEKAIGTGNRPMGAGEALRRVLECLASGILMADGAGISDPCEKEPTDAIGHLDQQQREDITASAQHALRLSAFGQLHKVLGMDPLPSKMPKKPRSETPIDYTVQIPPSTANAPPMKRPIEEEEGTDDKSPNKKKKKLQKKSPEEKAEPPQAMNALMRLNQLKPGLQYKLISQTGPVHVPVFTMAVEVDGKTFEASGPSKRTAKLHVAVKVLQDMGLPTGVELKTAESAKSEEAPVAVEDVKPVVAYSVFLPMLIFLQTGGSHDKRFVMEVEIDGQKFQGTGSNKKVAKAYAALAALERLFPEGSVADAAKKKKGPPMVSSTHAPGFGMMGASGGGDAATPRGRGRGGRGRGRGRGFNNGGGYGQGGRNTLLLQYMLFMVGER</sequence>
<feature type="domain" description="DRBM" evidence="14">
    <location>
        <begin position="493"/>
        <end position="548"/>
    </location>
</feature>